<keyword evidence="10" id="KW-1185">Reference proteome</keyword>
<keyword evidence="4" id="KW-0677">Repeat</keyword>
<feature type="compositionally biased region" description="Low complexity" evidence="7">
    <location>
        <begin position="741"/>
        <end position="758"/>
    </location>
</feature>
<dbReference type="GO" id="GO:0051639">
    <property type="term" value="P:actin filament network formation"/>
    <property type="evidence" value="ECO:0007669"/>
    <property type="project" value="TreeGrafter"/>
</dbReference>
<feature type="domain" description="Calponin-homology (CH)" evidence="8">
    <location>
        <begin position="607"/>
        <end position="715"/>
    </location>
</feature>
<dbReference type="Proteomes" id="UP000298416">
    <property type="component" value="Unassembled WGS sequence"/>
</dbReference>
<dbReference type="InterPro" id="IPR001715">
    <property type="entry name" value="CH_dom"/>
</dbReference>
<dbReference type="EMBL" id="PNBA02000021">
    <property type="protein sequence ID" value="KAG6387701.1"/>
    <property type="molecule type" value="Genomic_DNA"/>
</dbReference>
<keyword evidence="6" id="KW-0206">Cytoskeleton</keyword>
<dbReference type="Gene3D" id="1.10.418.10">
    <property type="entry name" value="Calponin-like domain"/>
    <property type="match status" value="4"/>
</dbReference>
<feature type="domain" description="Calponin-homology (CH)" evidence="8">
    <location>
        <begin position="486"/>
        <end position="592"/>
    </location>
</feature>
<evidence type="ECO:0000256" key="2">
    <source>
        <dbReference type="ARBA" id="ARBA00011385"/>
    </source>
</evidence>
<reference evidence="9" key="1">
    <citation type="submission" date="2018-01" db="EMBL/GenBank/DDBJ databases">
        <authorList>
            <person name="Mao J.F."/>
        </authorList>
    </citation>
    <scope>NUCLEOTIDE SEQUENCE</scope>
    <source>
        <strain evidence="9">Huo1</strain>
        <tissue evidence="9">Leaf</tissue>
    </source>
</reference>
<dbReference type="InterPro" id="IPR036872">
    <property type="entry name" value="CH_dom_sf"/>
</dbReference>
<dbReference type="FunFam" id="1.10.418.10:FF:000031">
    <property type="entry name" value="Fimbrin-2 like"/>
    <property type="match status" value="1"/>
</dbReference>
<dbReference type="Pfam" id="PF00307">
    <property type="entry name" value="CH"/>
    <property type="match status" value="4"/>
</dbReference>
<comment type="subunit">
    <text evidence="2">Interacts with F-actin.</text>
</comment>
<name>A0A8X8Z0T3_SALSN</name>
<feature type="domain" description="Calponin-homology (CH)" evidence="8">
    <location>
        <begin position="189"/>
        <end position="306"/>
    </location>
</feature>
<feature type="domain" description="Calponin-homology (CH)" evidence="8">
    <location>
        <begin position="361"/>
        <end position="464"/>
    </location>
</feature>
<accession>A0A8X8Z0T3</accession>
<evidence type="ECO:0000256" key="3">
    <source>
        <dbReference type="ARBA" id="ARBA00022490"/>
    </source>
</evidence>
<comment type="subcellular location">
    <subcellularLocation>
        <location evidence="1">Cytoplasm</location>
        <location evidence="1">Cytoskeleton</location>
    </subcellularLocation>
</comment>
<gene>
    <name evidence="9" type="ORF">SASPL_152893</name>
</gene>
<evidence type="ECO:0000259" key="8">
    <source>
        <dbReference type="PROSITE" id="PS50021"/>
    </source>
</evidence>
<feature type="region of interest" description="Disordered" evidence="7">
    <location>
        <begin position="724"/>
        <end position="758"/>
    </location>
</feature>
<dbReference type="PROSITE" id="PS50021">
    <property type="entry name" value="CH"/>
    <property type="match status" value="4"/>
</dbReference>
<evidence type="ECO:0000256" key="5">
    <source>
        <dbReference type="ARBA" id="ARBA00023203"/>
    </source>
</evidence>
<sequence>MAGYVGVLVSDPWLQNQFTQVELRSLKSSFMAMRRESDGGLKLAELPEKMSRLKHVGETLTEHERAAFLQESYQNLDVDVDFELFLRVKMFRICVLLDFDRTVFVNGISKAVIPCSCELMELQGNVCPQCRDIDNGFFSKKCCLNCRLYRSLVYLKLQTLATEKRGIGAKNASAFLKSPTSTLLHTISEPEKASYVAHINNYLGEDEFLKKYLPLDAATNDLFEIAKDGVLICKLINVAVPGTIDERAINTKRVLNPWERNENHTLCLNSAKAIGCTVVNIGTQDFIEGRIVQHMDSSVALYAYAALYQFAELEIIDRHLVLGVISQIIKIQLLADLNLKKTPQLVELVGDSTDVEELMNLPPEKILLRWMNFQLKKGGYTKTVTNFSSDVKDAEAYAHLLNVLAPEHSNPSTLKVKDPLERAKLVLEHADKMGCKRYLTAKDIVEGSPNLNLAFVAHIFQHRNGLSTQTKQISFPETLPDDAQTSREERVFRFWLNSLGNSSYIDNVFEDLRNGWLLLETLDKVSPGIVNWKIASKPPIKMPFRKVENCNQVVKIGKQLKFSLVNVAGNDIVQGNKKLILAYLWQLMRFNMLQLLKHLRSHSHGKEITDADILEWANSKVINSGSQSRMDSFKDKKLSDGIFFLELLSAVRPRSVNWSLVTKGSNEEEKKMNATYIISIARKLGCSIFLLPEDIIEVNQKMMLTLTASIMYWTLKQPVEDRACGASDTETGSLVDSSSNSTLDDTASESSTDDSSSN</sequence>
<dbReference type="GO" id="GO:0051017">
    <property type="term" value="P:actin filament bundle assembly"/>
    <property type="evidence" value="ECO:0007669"/>
    <property type="project" value="InterPro"/>
</dbReference>
<proteinExistence type="predicted"/>
<evidence type="ECO:0000256" key="1">
    <source>
        <dbReference type="ARBA" id="ARBA00004245"/>
    </source>
</evidence>
<dbReference type="SMART" id="SM00033">
    <property type="entry name" value="CH"/>
    <property type="match status" value="4"/>
</dbReference>
<evidence type="ECO:0000256" key="6">
    <source>
        <dbReference type="ARBA" id="ARBA00023212"/>
    </source>
</evidence>
<evidence type="ECO:0000313" key="9">
    <source>
        <dbReference type="EMBL" id="KAG6387701.1"/>
    </source>
</evidence>
<keyword evidence="3" id="KW-0963">Cytoplasm</keyword>
<dbReference type="SUPFAM" id="SSF47576">
    <property type="entry name" value="Calponin-homology domain, CH-domain"/>
    <property type="match status" value="1"/>
</dbReference>
<organism evidence="9">
    <name type="scientific">Salvia splendens</name>
    <name type="common">Scarlet sage</name>
    <dbReference type="NCBI Taxonomy" id="180675"/>
    <lineage>
        <taxon>Eukaryota</taxon>
        <taxon>Viridiplantae</taxon>
        <taxon>Streptophyta</taxon>
        <taxon>Embryophyta</taxon>
        <taxon>Tracheophyta</taxon>
        <taxon>Spermatophyta</taxon>
        <taxon>Magnoliopsida</taxon>
        <taxon>eudicotyledons</taxon>
        <taxon>Gunneridae</taxon>
        <taxon>Pentapetalae</taxon>
        <taxon>asterids</taxon>
        <taxon>lamiids</taxon>
        <taxon>Lamiales</taxon>
        <taxon>Lamiaceae</taxon>
        <taxon>Nepetoideae</taxon>
        <taxon>Mentheae</taxon>
        <taxon>Salviinae</taxon>
        <taxon>Salvia</taxon>
        <taxon>Salvia subgen. Calosphace</taxon>
        <taxon>core Calosphace</taxon>
    </lineage>
</organism>
<dbReference type="GO" id="GO:0051015">
    <property type="term" value="F:actin filament binding"/>
    <property type="evidence" value="ECO:0007669"/>
    <property type="project" value="InterPro"/>
</dbReference>
<feature type="compositionally biased region" description="Polar residues" evidence="7">
    <location>
        <begin position="728"/>
        <end position="740"/>
    </location>
</feature>
<evidence type="ECO:0000313" key="10">
    <source>
        <dbReference type="Proteomes" id="UP000298416"/>
    </source>
</evidence>
<dbReference type="AlphaFoldDB" id="A0A8X8Z0T3"/>
<dbReference type="InterPro" id="IPR039959">
    <property type="entry name" value="Fimbrin/Plastin"/>
</dbReference>
<keyword evidence="5" id="KW-0009">Actin-binding</keyword>
<dbReference type="FunFam" id="1.10.418.10:FF:000041">
    <property type="entry name" value="Fimbrin-2 isoform A"/>
    <property type="match status" value="1"/>
</dbReference>
<dbReference type="GO" id="GO:0005737">
    <property type="term" value="C:cytoplasm"/>
    <property type="evidence" value="ECO:0007669"/>
    <property type="project" value="TreeGrafter"/>
</dbReference>
<evidence type="ECO:0000256" key="7">
    <source>
        <dbReference type="SAM" id="MobiDB-lite"/>
    </source>
</evidence>
<protein>
    <recommendedName>
        <fullName evidence="8">Calponin-homology (CH) domain-containing protein</fullName>
    </recommendedName>
</protein>
<dbReference type="GO" id="GO:0005884">
    <property type="term" value="C:actin filament"/>
    <property type="evidence" value="ECO:0007669"/>
    <property type="project" value="TreeGrafter"/>
</dbReference>
<comment type="caution">
    <text evidence="9">The sequence shown here is derived from an EMBL/GenBank/DDBJ whole genome shotgun (WGS) entry which is preliminary data.</text>
</comment>
<dbReference type="CDD" id="cd21299">
    <property type="entry name" value="CH_AtFIM_like_rpt3"/>
    <property type="match status" value="1"/>
</dbReference>
<dbReference type="PANTHER" id="PTHR19961:SF18">
    <property type="entry name" value="FI19014P1"/>
    <property type="match status" value="1"/>
</dbReference>
<dbReference type="PANTHER" id="PTHR19961">
    <property type="entry name" value="FIMBRIN/PLASTIN"/>
    <property type="match status" value="1"/>
</dbReference>
<evidence type="ECO:0000256" key="4">
    <source>
        <dbReference type="ARBA" id="ARBA00022737"/>
    </source>
</evidence>
<dbReference type="GO" id="GO:0032432">
    <property type="term" value="C:actin filament bundle"/>
    <property type="evidence" value="ECO:0007669"/>
    <property type="project" value="TreeGrafter"/>
</dbReference>
<dbReference type="FunFam" id="1.10.418.10:FF:000034">
    <property type="entry name" value="Fimbrin-2 like"/>
    <property type="match status" value="1"/>
</dbReference>
<dbReference type="FunFam" id="1.10.418.10:FF:000045">
    <property type="entry name" value="Fimbrin-1 isoform A"/>
    <property type="match status" value="1"/>
</dbReference>
<dbReference type="CDD" id="cd21296">
    <property type="entry name" value="CH_AtFIM_like_rpt2"/>
    <property type="match status" value="1"/>
</dbReference>
<reference evidence="9" key="2">
    <citation type="submission" date="2020-08" db="EMBL/GenBank/DDBJ databases">
        <title>Plant Genome Project.</title>
        <authorList>
            <person name="Zhang R.-G."/>
        </authorList>
    </citation>
    <scope>NUCLEOTIDE SEQUENCE</scope>
    <source>
        <strain evidence="9">Huo1</strain>
        <tissue evidence="9">Leaf</tissue>
    </source>
</reference>